<dbReference type="RefSeq" id="WP_158869827.1">
    <property type="nucleotide sequence ID" value="NZ_CP046401.1"/>
</dbReference>
<dbReference type="GO" id="GO:0016740">
    <property type="term" value="F:transferase activity"/>
    <property type="evidence" value="ECO:0007669"/>
    <property type="project" value="UniProtKB-KW"/>
</dbReference>
<keyword evidence="3" id="KW-0378">Hydrolase</keyword>
<keyword evidence="3" id="KW-0808">Transferase</keyword>
<dbReference type="PANTHER" id="PTHR42693">
    <property type="entry name" value="ARYLSULFATASE FAMILY MEMBER"/>
    <property type="match status" value="1"/>
</dbReference>
<dbReference type="InterPro" id="IPR000917">
    <property type="entry name" value="Sulfatase_N"/>
</dbReference>
<comment type="similarity">
    <text evidence="1">Belongs to the sulfatase family.</text>
</comment>
<accession>A0A6I6K9D5</accession>
<dbReference type="Gene3D" id="3.40.720.10">
    <property type="entry name" value="Alkaline Phosphatase, subunit A"/>
    <property type="match status" value="1"/>
</dbReference>
<dbReference type="PANTHER" id="PTHR42693:SF33">
    <property type="entry name" value="ARYLSULFATASE"/>
    <property type="match status" value="1"/>
</dbReference>
<dbReference type="GO" id="GO:0004065">
    <property type="term" value="F:arylsulfatase activity"/>
    <property type="evidence" value="ECO:0007669"/>
    <property type="project" value="TreeGrafter"/>
</dbReference>
<dbReference type="PROSITE" id="PS51257">
    <property type="entry name" value="PROKAR_LIPOPROTEIN"/>
    <property type="match status" value="1"/>
</dbReference>
<sequence>MNKILLLSFSLFFLFTLGCSKTKIEKKPNIILIFIDDMGWADLSCFGNTDVQTPNIDKLASEGIAFEQFYVNSPICSPSRVAISTGTYPQRWNITSYLARRELNQERGIANWLDPSAPMLARSLHEAGYTTGHFGKWHMGGQRDVTNAPQITEYGFDESLTNFEGMGAKLLPLTIDETGKVGRIWEGAEILGEPFTWMQRSEITTGFIDAAIQFMEKADSTQKPFYVNIWPDDVHSPYWPPYEEYGVAKEAGKRGLYLAVLEAMDKQFGKLFEYVQLNERLRDNTLILFCSDNGPELGAGRAGELKGYKTHLYEGGIRSSFFVWGPGFIDNNAAGTRNKESLLSAIDITPSLLELAGAKAPENIDFDGENLLTTILGEEKKSHSSPIFYSRPPDRKNYYGFENLPDLAVRENDWKLLCDYDGSRPELYNIVNDPGETKNMAEEHPELTQSMTQKVVSWYKSMPVLEQE</sequence>
<name>A0A6I6K9D5_9BACT</name>
<dbReference type="InterPro" id="IPR050738">
    <property type="entry name" value="Sulfatase"/>
</dbReference>
<dbReference type="KEGG" id="mcos:GM418_24455"/>
<organism evidence="3 4">
    <name type="scientific">Maribellus comscasis</name>
    <dbReference type="NCBI Taxonomy" id="2681766"/>
    <lineage>
        <taxon>Bacteria</taxon>
        <taxon>Pseudomonadati</taxon>
        <taxon>Bacteroidota</taxon>
        <taxon>Bacteroidia</taxon>
        <taxon>Marinilabiliales</taxon>
        <taxon>Prolixibacteraceae</taxon>
        <taxon>Maribellus</taxon>
    </lineage>
</organism>
<feature type="domain" description="Sulfatase N-terminal" evidence="2">
    <location>
        <begin position="28"/>
        <end position="358"/>
    </location>
</feature>
<keyword evidence="4" id="KW-1185">Reference proteome</keyword>
<proteinExistence type="inferred from homology"/>
<dbReference type="SUPFAM" id="SSF53649">
    <property type="entry name" value="Alkaline phosphatase-like"/>
    <property type="match status" value="1"/>
</dbReference>
<dbReference type="Gene3D" id="3.30.1120.10">
    <property type="match status" value="1"/>
</dbReference>
<protein>
    <submittedName>
        <fullName evidence="3">Sulfatase-like hydrolase/transferase</fullName>
    </submittedName>
</protein>
<evidence type="ECO:0000313" key="3">
    <source>
        <dbReference type="EMBL" id="QGY46694.1"/>
    </source>
</evidence>
<dbReference type="EMBL" id="CP046401">
    <property type="protein sequence ID" value="QGY46694.1"/>
    <property type="molecule type" value="Genomic_DNA"/>
</dbReference>
<gene>
    <name evidence="3" type="ORF">GM418_24455</name>
</gene>
<dbReference type="Proteomes" id="UP000428260">
    <property type="component" value="Chromosome"/>
</dbReference>
<evidence type="ECO:0000256" key="1">
    <source>
        <dbReference type="ARBA" id="ARBA00008779"/>
    </source>
</evidence>
<dbReference type="AlphaFoldDB" id="A0A6I6K9D5"/>
<evidence type="ECO:0000259" key="2">
    <source>
        <dbReference type="Pfam" id="PF00884"/>
    </source>
</evidence>
<dbReference type="InterPro" id="IPR017850">
    <property type="entry name" value="Alkaline_phosphatase_core_sf"/>
</dbReference>
<reference evidence="3 4" key="1">
    <citation type="submission" date="2019-11" db="EMBL/GenBank/DDBJ databases">
        <authorList>
            <person name="Zheng R.K."/>
            <person name="Sun C.M."/>
        </authorList>
    </citation>
    <scope>NUCLEOTIDE SEQUENCE [LARGE SCALE GENOMIC DNA]</scope>
    <source>
        <strain evidence="3 4">WC007</strain>
    </source>
</reference>
<evidence type="ECO:0000313" key="4">
    <source>
        <dbReference type="Proteomes" id="UP000428260"/>
    </source>
</evidence>
<dbReference type="Pfam" id="PF00884">
    <property type="entry name" value="Sulfatase"/>
    <property type="match status" value="1"/>
</dbReference>